<keyword evidence="1" id="KW-0812">Transmembrane</keyword>
<evidence type="ECO:0000313" key="3">
    <source>
        <dbReference type="Proteomes" id="UP000199073"/>
    </source>
</evidence>
<organism evidence="2 3">
    <name type="scientific">Desulforhopalus singaporensis</name>
    <dbReference type="NCBI Taxonomy" id="91360"/>
    <lineage>
        <taxon>Bacteria</taxon>
        <taxon>Pseudomonadati</taxon>
        <taxon>Thermodesulfobacteriota</taxon>
        <taxon>Desulfobulbia</taxon>
        <taxon>Desulfobulbales</taxon>
        <taxon>Desulfocapsaceae</taxon>
        <taxon>Desulforhopalus</taxon>
    </lineage>
</organism>
<sequence length="194" mass="21421">MSTTGKLNSGATPVLPPLVGDDDNMWREKGFTLMELVVVCAIIGIMLSIVVPAMRGFVFGDPLKTSSRKLIGYVAEARSRSIRLQKPYILYISQLENRLSYEPAAREETDAETGETAREFKLPDSVSISEIWVEGESGVEGKLGVWINEQGYMNQTMIQLQDDAGESVTLHFHTFLDTVSITDDFTVPGRSGDL</sequence>
<feature type="transmembrane region" description="Helical" evidence="1">
    <location>
        <begin position="36"/>
        <end position="58"/>
    </location>
</feature>
<protein>
    <submittedName>
        <fullName evidence="2">N-terminal methylation site-containing protein</fullName>
    </submittedName>
</protein>
<reference evidence="2 3" key="1">
    <citation type="submission" date="2016-10" db="EMBL/GenBank/DDBJ databases">
        <authorList>
            <person name="de Groot N.N."/>
        </authorList>
    </citation>
    <scope>NUCLEOTIDE SEQUENCE [LARGE SCALE GENOMIC DNA]</scope>
    <source>
        <strain evidence="2 3">DSM 12130</strain>
    </source>
</reference>
<evidence type="ECO:0000256" key="1">
    <source>
        <dbReference type="SAM" id="Phobius"/>
    </source>
</evidence>
<proteinExistence type="predicted"/>
<dbReference type="Proteomes" id="UP000199073">
    <property type="component" value="Unassembled WGS sequence"/>
</dbReference>
<keyword evidence="1" id="KW-0472">Membrane</keyword>
<dbReference type="InterPro" id="IPR012902">
    <property type="entry name" value="N_methyl_site"/>
</dbReference>
<dbReference type="NCBIfam" id="TIGR02532">
    <property type="entry name" value="IV_pilin_GFxxxE"/>
    <property type="match status" value="1"/>
</dbReference>
<keyword evidence="1" id="KW-1133">Transmembrane helix</keyword>
<accession>A0A1H0M1V2</accession>
<dbReference type="Pfam" id="PF07963">
    <property type="entry name" value="N_methyl"/>
    <property type="match status" value="1"/>
</dbReference>
<dbReference type="EMBL" id="FNJI01000005">
    <property type="protein sequence ID" value="SDO74387.1"/>
    <property type="molecule type" value="Genomic_DNA"/>
</dbReference>
<dbReference type="Gene3D" id="3.30.700.10">
    <property type="entry name" value="Glycoprotein, Type 4 Pilin"/>
    <property type="match status" value="1"/>
</dbReference>
<dbReference type="InterPro" id="IPR045584">
    <property type="entry name" value="Pilin-like"/>
</dbReference>
<dbReference type="RefSeq" id="WP_176761090.1">
    <property type="nucleotide sequence ID" value="NZ_FNJI01000005.1"/>
</dbReference>
<gene>
    <name evidence="2" type="ORF">SAMN05660330_00950</name>
</gene>
<dbReference type="SUPFAM" id="SSF54523">
    <property type="entry name" value="Pili subunits"/>
    <property type="match status" value="1"/>
</dbReference>
<dbReference type="AlphaFoldDB" id="A0A1H0M1V2"/>
<keyword evidence="3" id="KW-1185">Reference proteome</keyword>
<evidence type="ECO:0000313" key="2">
    <source>
        <dbReference type="EMBL" id="SDO74387.1"/>
    </source>
</evidence>
<dbReference type="STRING" id="91360.SAMN05660330_00950"/>
<name>A0A1H0M1V2_9BACT</name>